<keyword evidence="10" id="KW-1185">Reference proteome</keyword>
<feature type="transmembrane region" description="Helical" evidence="8">
    <location>
        <begin position="152"/>
        <end position="177"/>
    </location>
</feature>
<feature type="transmembrane region" description="Helical" evidence="8">
    <location>
        <begin position="12"/>
        <end position="30"/>
    </location>
</feature>
<evidence type="ECO:0000256" key="5">
    <source>
        <dbReference type="ARBA" id="ARBA00022989"/>
    </source>
</evidence>
<dbReference type="InterPro" id="IPR036259">
    <property type="entry name" value="MFS_trans_sf"/>
</dbReference>
<evidence type="ECO:0000256" key="3">
    <source>
        <dbReference type="ARBA" id="ARBA00022475"/>
    </source>
</evidence>
<dbReference type="Proteomes" id="UP001567537">
    <property type="component" value="Unassembled WGS sequence"/>
</dbReference>
<dbReference type="PANTHER" id="PTHR42718:SF47">
    <property type="entry name" value="METHYL VIOLOGEN RESISTANCE PROTEIN SMVA"/>
    <property type="match status" value="1"/>
</dbReference>
<evidence type="ECO:0000256" key="2">
    <source>
        <dbReference type="ARBA" id="ARBA00022448"/>
    </source>
</evidence>
<dbReference type="SUPFAM" id="SSF103473">
    <property type="entry name" value="MFS general substrate transporter"/>
    <property type="match status" value="2"/>
</dbReference>
<feature type="transmembrane region" description="Helical" evidence="8">
    <location>
        <begin position="126"/>
        <end position="146"/>
    </location>
</feature>
<gene>
    <name evidence="9" type="ORF">KYY02_16580</name>
</gene>
<comment type="subcellular location">
    <subcellularLocation>
        <location evidence="1">Cell membrane</location>
        <topology evidence="1">Multi-pass membrane protein</topology>
    </subcellularLocation>
</comment>
<keyword evidence="4 8" id="KW-0812">Transmembrane</keyword>
<comment type="caution">
    <text evidence="9">The sequence shown here is derived from an EMBL/GenBank/DDBJ whole genome shotgun (WGS) entry which is preliminary data.</text>
</comment>
<evidence type="ECO:0000256" key="4">
    <source>
        <dbReference type="ARBA" id="ARBA00022692"/>
    </source>
</evidence>
<reference evidence="9 10" key="1">
    <citation type="journal article" date="2021" name="Res Sq">
        <title>Streptomyces Pimoensis sp. nov., Isolated From the Taklimakan Desert in Xinjiang, China.</title>
        <authorList>
            <person name="Zhang P."/>
            <person name="Luo X."/>
            <person name="Luo X."/>
            <person name="Liu Z."/>
            <person name="Xia Z."/>
            <person name="Wan C."/>
            <person name="zhang L."/>
        </authorList>
    </citation>
    <scope>NUCLEOTIDE SEQUENCE [LARGE SCALE GENOMIC DNA]</scope>
    <source>
        <strain evidence="9 10">TRM75549</strain>
    </source>
</reference>
<keyword evidence="7" id="KW-0046">Antibiotic resistance</keyword>
<evidence type="ECO:0000256" key="7">
    <source>
        <dbReference type="ARBA" id="ARBA00023251"/>
    </source>
</evidence>
<organism evidence="9 10">
    <name type="scientific">Streptomyces pimonensis</name>
    <dbReference type="NCBI Taxonomy" id="2860288"/>
    <lineage>
        <taxon>Bacteria</taxon>
        <taxon>Bacillati</taxon>
        <taxon>Actinomycetota</taxon>
        <taxon>Actinomycetes</taxon>
        <taxon>Kitasatosporales</taxon>
        <taxon>Streptomycetaceae</taxon>
        <taxon>Streptomyces</taxon>
    </lineage>
</organism>
<name>A0ABV4J092_9ACTN</name>
<keyword evidence="3" id="KW-1003">Cell membrane</keyword>
<dbReference type="InterPro" id="IPR011701">
    <property type="entry name" value="MFS"/>
</dbReference>
<accession>A0ABV4J092</accession>
<sequence>MSADLQPSGTQQLWIFDIYAFAVAGPLMTMGPVGDRIGRRRLLPAGAAGFGAASLVAAYAHSAETLLVARPLLGIGGATLMPSALVLVRSLGALRRRPPWALVPSVPIGFTAPFAARPVQKGVNRAHVVTAGFATAVCGYAVLPFVDTDDLVLVLVACGVLAMGVTAVMSQVMDLALGAAPVERAGSASSLMETGSEFGGALGMAFLGSIGTAVYRDGVPDSAPAAAHETLGGALAVAERLPEQAGGTLATAAREAFTQGMNAAAIAGAVVFAGAAVLASVALRRVREEADAENAGRADLVSPSGV</sequence>
<feature type="transmembrane region" description="Helical" evidence="8">
    <location>
        <begin position="67"/>
        <end position="88"/>
    </location>
</feature>
<protein>
    <submittedName>
        <fullName evidence="9">MFS transporter</fullName>
    </submittedName>
</protein>
<keyword evidence="2" id="KW-0813">Transport</keyword>
<evidence type="ECO:0000256" key="8">
    <source>
        <dbReference type="SAM" id="Phobius"/>
    </source>
</evidence>
<dbReference type="Gene3D" id="1.20.1720.10">
    <property type="entry name" value="Multidrug resistance protein D"/>
    <property type="match status" value="1"/>
</dbReference>
<evidence type="ECO:0000256" key="6">
    <source>
        <dbReference type="ARBA" id="ARBA00023136"/>
    </source>
</evidence>
<dbReference type="EMBL" id="JAHWZY010000015">
    <property type="protein sequence ID" value="MEZ3180238.1"/>
    <property type="molecule type" value="Genomic_DNA"/>
</dbReference>
<dbReference type="PANTHER" id="PTHR42718">
    <property type="entry name" value="MAJOR FACILITATOR SUPERFAMILY MULTIDRUG TRANSPORTER MFSC"/>
    <property type="match status" value="1"/>
</dbReference>
<evidence type="ECO:0000313" key="9">
    <source>
        <dbReference type="EMBL" id="MEZ3180238.1"/>
    </source>
</evidence>
<dbReference type="Gene3D" id="1.20.1250.20">
    <property type="entry name" value="MFS general substrate transporter like domains"/>
    <property type="match status" value="1"/>
</dbReference>
<feature type="transmembrane region" description="Helical" evidence="8">
    <location>
        <begin position="263"/>
        <end position="283"/>
    </location>
</feature>
<dbReference type="RefSeq" id="WP_371238867.1">
    <property type="nucleotide sequence ID" value="NZ_JAHWZY010000015.1"/>
</dbReference>
<evidence type="ECO:0000313" key="10">
    <source>
        <dbReference type="Proteomes" id="UP001567537"/>
    </source>
</evidence>
<proteinExistence type="predicted"/>
<evidence type="ECO:0000256" key="1">
    <source>
        <dbReference type="ARBA" id="ARBA00004651"/>
    </source>
</evidence>
<keyword evidence="5 8" id="KW-1133">Transmembrane helix</keyword>
<feature type="transmembrane region" description="Helical" evidence="8">
    <location>
        <begin position="42"/>
        <end position="61"/>
    </location>
</feature>
<keyword evidence="6 8" id="KW-0472">Membrane</keyword>
<dbReference type="Pfam" id="PF07690">
    <property type="entry name" value="MFS_1"/>
    <property type="match status" value="1"/>
</dbReference>